<feature type="compositionally biased region" description="Basic and acidic residues" evidence="1">
    <location>
        <begin position="1371"/>
        <end position="1384"/>
    </location>
</feature>
<feature type="region of interest" description="Disordered" evidence="1">
    <location>
        <begin position="624"/>
        <end position="716"/>
    </location>
</feature>
<organism evidence="3 4">
    <name type="scientific">Leishmania donovani</name>
    <dbReference type="NCBI Taxonomy" id="5661"/>
    <lineage>
        <taxon>Eukaryota</taxon>
        <taxon>Discoba</taxon>
        <taxon>Euglenozoa</taxon>
        <taxon>Kinetoplastea</taxon>
        <taxon>Metakinetoplastina</taxon>
        <taxon>Trypanosomatida</taxon>
        <taxon>Trypanosomatidae</taxon>
        <taxon>Leishmaniinae</taxon>
        <taxon>Leishmania</taxon>
    </lineage>
</organism>
<feature type="region of interest" description="Disordered" evidence="1">
    <location>
        <begin position="2074"/>
        <end position="2101"/>
    </location>
</feature>
<feature type="compositionally biased region" description="Acidic residues" evidence="1">
    <location>
        <begin position="1778"/>
        <end position="1790"/>
    </location>
</feature>
<dbReference type="InterPro" id="IPR056614">
    <property type="entry name" value="FAZ1_cons"/>
</dbReference>
<feature type="compositionally biased region" description="Low complexity" evidence="1">
    <location>
        <begin position="236"/>
        <end position="248"/>
    </location>
</feature>
<feature type="compositionally biased region" description="Low complexity" evidence="1">
    <location>
        <begin position="327"/>
        <end position="339"/>
    </location>
</feature>
<feature type="region of interest" description="Disordered" evidence="1">
    <location>
        <begin position="1778"/>
        <end position="1827"/>
    </location>
</feature>
<feature type="compositionally biased region" description="Low complexity" evidence="1">
    <location>
        <begin position="1813"/>
        <end position="1826"/>
    </location>
</feature>
<feature type="compositionally biased region" description="Polar residues" evidence="1">
    <location>
        <begin position="1652"/>
        <end position="1661"/>
    </location>
</feature>
<evidence type="ECO:0000313" key="4">
    <source>
        <dbReference type="Proteomes" id="UP000601710"/>
    </source>
</evidence>
<name>A0A6J8FEI6_LEIDO</name>
<accession>A0A6J8FEI6</accession>
<feature type="region of interest" description="Disordered" evidence="1">
    <location>
        <begin position="225"/>
        <end position="262"/>
    </location>
</feature>
<feature type="region of interest" description="Disordered" evidence="1">
    <location>
        <begin position="1596"/>
        <end position="1666"/>
    </location>
</feature>
<feature type="compositionally biased region" description="Polar residues" evidence="1">
    <location>
        <begin position="1623"/>
        <end position="1645"/>
    </location>
</feature>
<feature type="compositionally biased region" description="Basic residues" evidence="1">
    <location>
        <begin position="648"/>
        <end position="660"/>
    </location>
</feature>
<feature type="region of interest" description="Disordered" evidence="1">
    <location>
        <begin position="1556"/>
        <end position="1582"/>
    </location>
</feature>
<dbReference type="VEuPathDB" id="TriTrypDB:LDHU3_26.2840"/>
<evidence type="ECO:0000256" key="1">
    <source>
        <dbReference type="SAM" id="MobiDB-lite"/>
    </source>
</evidence>
<feature type="region of interest" description="Disordered" evidence="1">
    <location>
        <begin position="1267"/>
        <end position="1300"/>
    </location>
</feature>
<feature type="region of interest" description="Disordered" evidence="1">
    <location>
        <begin position="1416"/>
        <end position="1459"/>
    </location>
</feature>
<evidence type="ECO:0000259" key="2">
    <source>
        <dbReference type="Pfam" id="PF23398"/>
    </source>
</evidence>
<feature type="region of interest" description="Disordered" evidence="1">
    <location>
        <begin position="1975"/>
        <end position="2042"/>
    </location>
</feature>
<feature type="region of interest" description="Disordered" evidence="1">
    <location>
        <begin position="1492"/>
        <end position="1537"/>
    </location>
</feature>
<dbReference type="EMBL" id="LR812646">
    <property type="protein sequence ID" value="CAC5431053.1"/>
    <property type="molecule type" value="Genomic_DNA"/>
</dbReference>
<sequence length="2260" mass="232194">MFNTDAADAFYLRLSNASCLDVSKERCSPTSSRQGFLRHRGDSLSGPGDSYAYAINDAEHHTSHSSKMLAWPSQSQSGSSRAYTRLEGVIEPGTPHNPVNSYPCPSTTTANPSSATATGGALHLPAAHRRVGAPLPVAGSGVWERADYLPRSCRASSAAAPPASVVHSSDASRATAITSTRFAGGGAGANLLPQRVRILNRNGVNGARLYGSMGMTTLSVARGVRAASGTGSTQRPSSAPSTVSAAASGRRDGVSSAACTTNTYGSRGDEFGRLLAASASQSPLASASRSQRATEHELRTSAPVAPSIHGLARYSSEDAAVARRSAAASNGSGATSLTAGQRVRPYLPPSSSAIYKRTATAALVQDDGDYTAVSAMPAHSTRWSADPPSSPASVRSAPTDASSLLGKGESALSARSPKRAHSYKVSSTVAEQAPRSSEVDVAEHDIDEGASTWWTVDIVINSAPCHGSSAYEEAAAMKAAALLRSPADMRTLRSVQCRAPVLPADASADEAWTMTQSLLRRVALASVGASSPPCVPQGYFCFNTDFNEYVQLSADTLPLASTLFSVVMVASSVDTAIAEEGRAGYAEMPDATTDEAKTAFVSTPYPATLDHYLLTGAAPSCNHDGAAPQHHWSDAAERGAAAATPRPPKGRRSSVLRHALRPSLQPHSWEGSTPSPLPPKPPAAAGTASRHRPAFDGSASSHQHLTPVEEVSPYPQLPRRSYESAVMSPGARGNDDSAGVILTYDGDAGEDDSYPRISYSVESDAADAVYGAASPPAPPTLCKGRAHDYYVDGDCAAREEMDVTAGSRYGNDAVGYIDDDDEAAPQAEAEEVFGANVVCTTKAAEHQLRASCDSSSSSNPERTSRLRCFHNAPPSSKPLTQPLSSPSATHGVPARPGSDSNASPQRPPTAPTQGYSRVGVFAAMQRPSPSTLPATPLQPTPQQLFFDDPVLQRHFENACKQSPPSPQHAAGSAEGGGGGCYPIYVPSPPRTVPVPPSPPLPPAPPAHGAYRPGAHPYFDPSPSTASSATGFAPTPPFSVYGTEALTAIMNRAQRDPLNVLLQRSAQPRQQAPGSQVPFRPPPAPASSGDVAVSAAPLRAVTSTRPQAPRAAVDSAVDSAAAATGGIASTAHRLIAPSLSSLSRPLPLPVTGAVVPQAVVAPPPTPAGYCTETPMRHDRSPSPQKEERSATTAVEVDVPREVEADASVSAHAAAAAIAELPKSCADAVKAPSQDDQHNREEAQRNHSTRNAPTLVGVEKDKAAVGTNADADHDAEGPTTVTTAAAAVDESRKSRDGGGDARGYLADAATTPMPTAGSSAPAPAADESDAVAAAVEVPKAPTRTSPTDTDVELPASAVGAEGFDTLPASESAAAKEKNKDDCDHSQNHATAPDAYPMEAGDLDTIPTVIAVAARQAADKVADDSPEQAALSPEAPHTATTARPAEYPMEAPRAQGDGDIAGGAKVPGESTRLCESAAEVVGIAAPDSTSGLGAHIAAEEAVGKTPASDSAGEPVDAGQSNRQQEEAGCTPEDDTPDTNVCGAQLEASTCADDVPLLLSEKQPSSVADGIAMNAEGKREEGEEVDLACLAEPALQASSEVYGDEHHAVVGDGSKAASPLQPDHSAELSTTTDNEGNKASSEAGTSATQRLKRTSDASGSPQALDSDSDDELANGVAVDMLSSESAAAEKNPFGAATEAKTLATQPDVAAAAAPVIPVGDSTAFLMIAAAKLLPAPVISVATQREKDEDPDAPPQVLHHRAAAAAAAAVAANAFYGLWEESMTEDGTGDGDDAGGADHGDTTAVGGDEEEGDQQDRSATSEAVTTATITTSEDDIEGAVDVPMDVFRDSLSLTNTPTLIRRGEGRDENTSIAATASLADAIDMLTHTIGSDMCLPPASRAVTLAADPDAGVGSTDVLFHLHYKEFSSAVAIKATGGAAAAVGDIGVAAETSVHNAGNEASAFSAEVAQRLQASSRAAHFLSPAPASSPPSAASQPVASPNGPTAQTTVDANADGDRFSSGLREAEASPDAVNDEPRVEPHSSAATHVDGPVLPLCEVSGDGAAALKIPMTTAALEVGTADAPQPSPSLLRPFAPTSQTPKPAAPLSLSPAQVLSLPTPSLPLSPPLSEGAMKKTMVLLGFPGSAWEFIMTHHYEGMHDAFTKDSAVAANVPISAIQDVRYSKGSLMVDLYVLHPASSSGDFIRDRMSSYAYPTLWAFYEVKKRERKQFLHGPGMSVTGAMPAQSLPPLLTPTLSSQEEVSWTAS</sequence>
<feature type="compositionally biased region" description="Polar residues" evidence="1">
    <location>
        <begin position="1996"/>
        <end position="2005"/>
    </location>
</feature>
<feature type="compositionally biased region" description="Low complexity" evidence="1">
    <location>
        <begin position="1277"/>
        <end position="1286"/>
    </location>
</feature>
<feature type="region of interest" description="Disordered" evidence="1">
    <location>
        <begin position="1169"/>
        <end position="1195"/>
    </location>
</feature>
<dbReference type="VEuPathDB" id="TriTrypDB:LdCL_260027200"/>
<dbReference type="Pfam" id="PF23398">
    <property type="entry name" value="FAZ1_cons"/>
    <property type="match status" value="1"/>
</dbReference>
<feature type="compositionally biased region" description="Polar residues" evidence="1">
    <location>
        <begin position="1064"/>
        <end position="1073"/>
    </location>
</feature>
<dbReference type="VEuPathDB" id="TriTrypDB:LdBPK_262170.1"/>
<gene>
    <name evidence="3" type="ORF">LDHU3_26.2840</name>
</gene>
<feature type="region of interest" description="Disordered" evidence="1">
    <location>
        <begin position="1225"/>
        <end position="1254"/>
    </location>
</feature>
<protein>
    <submittedName>
        <fullName evidence="3">Hypothetical_protein_conserved</fullName>
    </submittedName>
</protein>
<feature type="region of interest" description="Disordered" evidence="1">
    <location>
        <begin position="379"/>
        <end position="441"/>
    </location>
</feature>
<feature type="compositionally biased region" description="Polar residues" evidence="1">
    <location>
        <begin position="873"/>
        <end position="888"/>
    </location>
</feature>
<feature type="compositionally biased region" description="Low complexity" evidence="1">
    <location>
        <begin position="384"/>
        <end position="398"/>
    </location>
</feature>
<feature type="region of interest" description="Disordered" evidence="1">
    <location>
        <begin position="992"/>
        <end position="1029"/>
    </location>
</feature>
<feature type="region of interest" description="Disordered" evidence="1">
    <location>
        <begin position="848"/>
        <end position="914"/>
    </location>
</feature>
<proteinExistence type="predicted"/>
<feature type="region of interest" description="Disordered" evidence="1">
    <location>
        <begin position="1064"/>
        <end position="1089"/>
    </location>
</feature>
<feature type="compositionally biased region" description="Basic and acidic residues" evidence="1">
    <location>
        <begin position="1287"/>
        <end position="1297"/>
    </location>
</feature>
<feature type="compositionally biased region" description="Low complexity" evidence="1">
    <location>
        <begin position="282"/>
        <end position="291"/>
    </location>
</feature>
<feature type="region of interest" description="Disordered" evidence="1">
    <location>
        <begin position="282"/>
        <end position="304"/>
    </location>
</feature>
<feature type="compositionally biased region" description="Basic and acidic residues" evidence="1">
    <location>
        <begin position="1231"/>
        <end position="1243"/>
    </location>
</feature>
<feature type="region of interest" description="Disordered" evidence="1">
    <location>
        <begin position="327"/>
        <end position="349"/>
    </location>
</feature>
<feature type="compositionally biased region" description="Low complexity" evidence="1">
    <location>
        <begin position="1977"/>
        <end position="1995"/>
    </location>
</feature>
<reference evidence="3" key="1">
    <citation type="submission" date="2020-06" db="EMBL/GenBank/DDBJ databases">
        <authorList>
            <person name="Camacho E."/>
            <person name="Gonzalez-de la Fuente S."/>
            <person name="Rastrojo A."/>
            <person name="Peiro-Pastor R."/>
            <person name="Solana JC."/>
            <person name="Tabera L."/>
            <person name="Gamarro F."/>
            <person name="Carrasco-Ramiro F."/>
            <person name="Requena JM."/>
            <person name="Aguado B."/>
        </authorList>
    </citation>
    <scope>NUCLEOTIDE SEQUENCE</scope>
</reference>
<feature type="domain" description="Flagellar attachment zone protein 1 conserved" evidence="2">
    <location>
        <begin position="2135"/>
        <end position="2215"/>
    </location>
</feature>
<feature type="compositionally biased region" description="Pro residues" evidence="1">
    <location>
        <begin position="992"/>
        <end position="1005"/>
    </location>
</feature>
<dbReference type="Proteomes" id="UP000601710">
    <property type="component" value="Chromosome 26"/>
</dbReference>
<feature type="region of interest" description="Disordered" evidence="1">
    <location>
        <begin position="1367"/>
        <end position="1397"/>
    </location>
</feature>
<evidence type="ECO:0000313" key="3">
    <source>
        <dbReference type="EMBL" id="CAC5431053.1"/>
    </source>
</evidence>
<feature type="compositionally biased region" description="Basic and acidic residues" evidence="1">
    <location>
        <begin position="1173"/>
        <end position="1188"/>
    </location>
</feature>